<organism evidence="2 3">
    <name type="scientific">Araneus ventricosus</name>
    <name type="common">Orbweaver spider</name>
    <name type="synonym">Epeira ventricosa</name>
    <dbReference type="NCBI Taxonomy" id="182803"/>
    <lineage>
        <taxon>Eukaryota</taxon>
        <taxon>Metazoa</taxon>
        <taxon>Ecdysozoa</taxon>
        <taxon>Arthropoda</taxon>
        <taxon>Chelicerata</taxon>
        <taxon>Arachnida</taxon>
        <taxon>Araneae</taxon>
        <taxon>Araneomorphae</taxon>
        <taxon>Entelegynae</taxon>
        <taxon>Araneoidea</taxon>
        <taxon>Araneidae</taxon>
        <taxon>Araneus</taxon>
    </lineage>
</organism>
<keyword evidence="3" id="KW-1185">Reference proteome</keyword>
<gene>
    <name evidence="2" type="ORF">AVEN_196616_1</name>
</gene>
<evidence type="ECO:0000256" key="1">
    <source>
        <dbReference type="SAM" id="MobiDB-lite"/>
    </source>
</evidence>
<dbReference type="EMBL" id="BGPR01001514">
    <property type="protein sequence ID" value="GBM55721.1"/>
    <property type="molecule type" value="Genomic_DNA"/>
</dbReference>
<protein>
    <submittedName>
        <fullName evidence="2">Uncharacterized protein</fullName>
    </submittedName>
</protein>
<evidence type="ECO:0000313" key="2">
    <source>
        <dbReference type="EMBL" id="GBM55721.1"/>
    </source>
</evidence>
<dbReference type="Proteomes" id="UP000499080">
    <property type="component" value="Unassembled WGS sequence"/>
</dbReference>
<comment type="caution">
    <text evidence="2">The sequence shown here is derived from an EMBL/GenBank/DDBJ whole genome shotgun (WGS) entry which is preliminary data.</text>
</comment>
<dbReference type="AlphaFoldDB" id="A0A4Y2GS26"/>
<reference evidence="2 3" key="1">
    <citation type="journal article" date="2019" name="Sci. Rep.">
        <title>Orb-weaving spider Araneus ventricosus genome elucidates the spidroin gene catalogue.</title>
        <authorList>
            <person name="Kono N."/>
            <person name="Nakamura H."/>
            <person name="Ohtoshi R."/>
            <person name="Moran D.A.P."/>
            <person name="Shinohara A."/>
            <person name="Yoshida Y."/>
            <person name="Fujiwara M."/>
            <person name="Mori M."/>
            <person name="Tomita M."/>
            <person name="Arakawa K."/>
        </authorList>
    </citation>
    <scope>NUCLEOTIDE SEQUENCE [LARGE SCALE GENOMIC DNA]</scope>
</reference>
<accession>A0A4Y2GS26</accession>
<sequence length="105" mass="11937">MKENSNSELFQSATRHRSSKMDIEAGRFQVRNPILLKIRRVWGLLHVKSYVEAKRPPVGVAWKFGEGVPVQVSSSSSDRGSKLRGPFQNSPRVDSKRYVNIIKLN</sequence>
<evidence type="ECO:0000313" key="3">
    <source>
        <dbReference type="Proteomes" id="UP000499080"/>
    </source>
</evidence>
<name>A0A4Y2GS26_ARAVE</name>
<feature type="region of interest" description="Disordered" evidence="1">
    <location>
        <begin position="72"/>
        <end position="92"/>
    </location>
</feature>
<proteinExistence type="predicted"/>